<dbReference type="EMBL" id="VYZN01000020">
    <property type="protein sequence ID" value="KAE9536809.1"/>
    <property type="molecule type" value="Genomic_DNA"/>
</dbReference>
<evidence type="ECO:0000313" key="2">
    <source>
        <dbReference type="Proteomes" id="UP000475862"/>
    </source>
</evidence>
<gene>
    <name evidence="1" type="ORF">AGLY_006871</name>
</gene>
<dbReference type="Proteomes" id="UP000475862">
    <property type="component" value="Unassembled WGS sequence"/>
</dbReference>
<sequence>METTVEDLFSHKLCSWINLNQSGSRVKCQSKQLMLLKTAGYYLANRMGTALFYITYYRFQMDLDYGSNLFYFKFYVMYYNPLRKIEYNMNVLHNLGQSRIDLINHKYKVTTKSLLLNTDNLLQTGEANKYKKKKTKNVGCKLCQYKPSMNVHKKLILFLKSILNEMMNVLILQRRVFFFVFVYSITCRNNASISNFGGNFRWQSEYPWCIIQKNKKSDGKTGILRITSFRPN</sequence>
<reference evidence="1 2" key="1">
    <citation type="submission" date="2019-08" db="EMBL/GenBank/DDBJ databases">
        <title>The genome of the soybean aphid Biotype 1, its phylome, world population structure and adaptation to the North American continent.</title>
        <authorList>
            <person name="Giordano R."/>
            <person name="Donthu R.K."/>
            <person name="Hernandez A.G."/>
            <person name="Wright C.L."/>
            <person name="Zimin A.V."/>
        </authorList>
    </citation>
    <scope>NUCLEOTIDE SEQUENCE [LARGE SCALE GENOMIC DNA]</scope>
    <source>
        <tissue evidence="1">Whole aphids</tissue>
    </source>
</reference>
<proteinExistence type="predicted"/>
<name>A0A6G0TS73_APHGL</name>
<organism evidence="1 2">
    <name type="scientific">Aphis glycines</name>
    <name type="common">Soybean aphid</name>
    <dbReference type="NCBI Taxonomy" id="307491"/>
    <lineage>
        <taxon>Eukaryota</taxon>
        <taxon>Metazoa</taxon>
        <taxon>Ecdysozoa</taxon>
        <taxon>Arthropoda</taxon>
        <taxon>Hexapoda</taxon>
        <taxon>Insecta</taxon>
        <taxon>Pterygota</taxon>
        <taxon>Neoptera</taxon>
        <taxon>Paraneoptera</taxon>
        <taxon>Hemiptera</taxon>
        <taxon>Sternorrhyncha</taxon>
        <taxon>Aphidomorpha</taxon>
        <taxon>Aphidoidea</taxon>
        <taxon>Aphididae</taxon>
        <taxon>Aphidini</taxon>
        <taxon>Aphis</taxon>
        <taxon>Aphis</taxon>
    </lineage>
</organism>
<accession>A0A6G0TS73</accession>
<evidence type="ECO:0000313" key="1">
    <source>
        <dbReference type="EMBL" id="KAE9536809.1"/>
    </source>
</evidence>
<protein>
    <submittedName>
        <fullName evidence="1">Uncharacterized protein</fullName>
    </submittedName>
</protein>
<keyword evidence="2" id="KW-1185">Reference proteome</keyword>
<dbReference type="AlphaFoldDB" id="A0A6G0TS73"/>
<comment type="caution">
    <text evidence="1">The sequence shown here is derived from an EMBL/GenBank/DDBJ whole genome shotgun (WGS) entry which is preliminary data.</text>
</comment>